<dbReference type="PANTHER" id="PTHR34599:SF1">
    <property type="entry name" value="PHOSPHATIDIC ACID PHOSPHATASE TYPE 2_HALOPEROXIDASE DOMAIN-CONTAINING PROTEIN"/>
    <property type="match status" value="1"/>
</dbReference>
<gene>
    <name evidence="1" type="ORF">HMI49_30025</name>
</gene>
<dbReference type="InterPro" id="IPR016119">
    <property type="entry name" value="Br/Cl_peroxidase_C"/>
</dbReference>
<dbReference type="InterPro" id="IPR036938">
    <property type="entry name" value="PAP2/HPO_sf"/>
</dbReference>
<name>A0A7Y4KPB1_9BACT</name>
<dbReference type="AlphaFoldDB" id="A0A7Y4KPB1"/>
<proteinExistence type="predicted"/>
<evidence type="ECO:0008006" key="3">
    <source>
        <dbReference type="Google" id="ProtNLM"/>
    </source>
</evidence>
<keyword evidence="2" id="KW-1185">Reference proteome</keyword>
<evidence type="ECO:0000313" key="1">
    <source>
        <dbReference type="EMBL" id="NOK37441.1"/>
    </source>
</evidence>
<organism evidence="1 2">
    <name type="scientific">Corallococcus exercitus</name>
    <dbReference type="NCBI Taxonomy" id="2316736"/>
    <lineage>
        <taxon>Bacteria</taxon>
        <taxon>Pseudomonadati</taxon>
        <taxon>Myxococcota</taxon>
        <taxon>Myxococcia</taxon>
        <taxon>Myxococcales</taxon>
        <taxon>Cystobacterineae</taxon>
        <taxon>Myxococcaceae</taxon>
        <taxon>Corallococcus</taxon>
    </lineage>
</organism>
<evidence type="ECO:0000313" key="2">
    <source>
        <dbReference type="Proteomes" id="UP000563426"/>
    </source>
</evidence>
<dbReference type="SUPFAM" id="SSF48317">
    <property type="entry name" value="Acid phosphatase/Vanadium-dependent haloperoxidase"/>
    <property type="match status" value="1"/>
</dbReference>
<dbReference type="GO" id="GO:0004601">
    <property type="term" value="F:peroxidase activity"/>
    <property type="evidence" value="ECO:0007669"/>
    <property type="project" value="InterPro"/>
</dbReference>
<dbReference type="Gene3D" id="1.10.606.10">
    <property type="entry name" value="Vanadium-containing Chloroperoxidase, domain 2"/>
    <property type="match status" value="1"/>
</dbReference>
<dbReference type="RefSeq" id="WP_171437423.1">
    <property type="nucleotide sequence ID" value="NZ_JABFJV010000226.1"/>
</dbReference>
<accession>A0A7Y4KPB1</accession>
<dbReference type="InterPro" id="IPR052559">
    <property type="entry name" value="V-haloperoxidase"/>
</dbReference>
<comment type="caution">
    <text evidence="1">The sequence shown here is derived from an EMBL/GenBank/DDBJ whole genome shotgun (WGS) entry which is preliminary data.</text>
</comment>
<reference evidence="1 2" key="1">
    <citation type="submission" date="2020-05" db="EMBL/GenBank/DDBJ databases">
        <authorList>
            <person name="Whitworth D."/>
        </authorList>
    </citation>
    <scope>NUCLEOTIDE SEQUENCE [LARGE SCALE GENOMIC DNA]</scope>
    <source>
        <strain evidence="1 2">AB043B</strain>
    </source>
</reference>
<dbReference type="PANTHER" id="PTHR34599">
    <property type="entry name" value="PEROXIDASE-RELATED"/>
    <property type="match status" value="1"/>
</dbReference>
<sequence>MAMAQVPVGNAQRADLARQIRIEAADFQRNQPLPSHPNNGDEQRYPTHFASYTKGLPHNAIGTVDPTAYQALLNALLSGQSADFENIPLGGPRKLVNPQAAYSFTLVGPDPQALAVRPAPEYASVETADEMEELYWMSLVRDVDFNQYSSTALVATAAQRLSTLRQYRGAKTDAATVTPNVIFRMDSAPALVGPFISQFLIKPIPYSSGPFSSSLGEPVGYQLLEQEFLQRRSGDDRMTQYAEWLSIQNGQVPTLNGGLIDREDDYKSATGRDYIANARALAEYVHNDYPIQATLSAALLIARQGDFQPNGTYDPDPKSSSLASDALNPYLAYNKQEAFITLGNSDGQSIAALVTNTALRAGWYQKWLVHRRLRPEEFGGHVDNYFAGRQVYPINTELLLSPVLAQVFSENNKTNSRRGIGGGGTYLLPQAFPEGAPLHPAYGSGHSAYIGAGVTMLKAFYKDFPVRNPQVVSVGGDALQPYSGTLMMFDELDKLASNIGVARLFAGVHWRSDHDSAVRLGELVALRTLQDLVRTYHEQFPGFEVRTFSGDTLTISATTPVLPSVVTAVESFSLVDAATGQPVPGFAPLENGRVIDLSDLAALGVTQPVIQATTYEPVVGSVRFNLDTTVSADNGAPYQVTLPATVGTHALRASPYSGTNASGLGGIPLVIRFTVQN</sequence>
<dbReference type="Proteomes" id="UP000563426">
    <property type="component" value="Unassembled WGS sequence"/>
</dbReference>
<protein>
    <recommendedName>
        <fullName evidence="3">Phosphoesterase</fullName>
    </recommendedName>
</protein>
<dbReference type="EMBL" id="JABFJV010000226">
    <property type="protein sequence ID" value="NOK37441.1"/>
    <property type="molecule type" value="Genomic_DNA"/>
</dbReference>